<organism evidence="2 3">
    <name type="scientific">Staurois parvus</name>
    <dbReference type="NCBI Taxonomy" id="386267"/>
    <lineage>
        <taxon>Eukaryota</taxon>
        <taxon>Metazoa</taxon>
        <taxon>Chordata</taxon>
        <taxon>Craniata</taxon>
        <taxon>Vertebrata</taxon>
        <taxon>Euteleostomi</taxon>
        <taxon>Amphibia</taxon>
        <taxon>Batrachia</taxon>
        <taxon>Anura</taxon>
        <taxon>Neobatrachia</taxon>
        <taxon>Ranoidea</taxon>
        <taxon>Ranidae</taxon>
        <taxon>Staurois</taxon>
    </lineage>
</organism>
<comment type="caution">
    <text evidence="2">The sequence shown here is derived from an EMBL/GenBank/DDBJ whole genome shotgun (WGS) entry which is preliminary data.</text>
</comment>
<evidence type="ECO:0000313" key="2">
    <source>
        <dbReference type="EMBL" id="CAI9615411.1"/>
    </source>
</evidence>
<protein>
    <submittedName>
        <fullName evidence="2">Uncharacterized protein</fullName>
    </submittedName>
</protein>
<evidence type="ECO:0000256" key="1">
    <source>
        <dbReference type="SAM" id="MobiDB-lite"/>
    </source>
</evidence>
<proteinExistence type="predicted"/>
<feature type="non-terminal residue" evidence="2">
    <location>
        <position position="139"/>
    </location>
</feature>
<accession>A0ABN9H402</accession>
<name>A0ABN9H402_9NEOB</name>
<dbReference type="EMBL" id="CATNWA010019870">
    <property type="protein sequence ID" value="CAI9615411.1"/>
    <property type="molecule type" value="Genomic_DNA"/>
</dbReference>
<evidence type="ECO:0000313" key="3">
    <source>
        <dbReference type="Proteomes" id="UP001162483"/>
    </source>
</evidence>
<gene>
    <name evidence="2" type="ORF">SPARVUS_LOCUS15233238</name>
</gene>
<reference evidence="2" key="1">
    <citation type="submission" date="2023-05" db="EMBL/GenBank/DDBJ databases">
        <authorList>
            <person name="Stuckert A."/>
        </authorList>
    </citation>
    <scope>NUCLEOTIDE SEQUENCE</scope>
</reference>
<feature type="compositionally biased region" description="Polar residues" evidence="1">
    <location>
        <begin position="38"/>
        <end position="48"/>
    </location>
</feature>
<dbReference type="Proteomes" id="UP001162483">
    <property type="component" value="Unassembled WGS sequence"/>
</dbReference>
<sequence length="139" mass="15557">MVGVTGQVQQVAGSVVQRVRQRDGQGHKPGIRTGEVSRGQNQAGSATRQEQERRFTRYRAQEKHTPRQSLQVWPSLKYTSIISSRCLTGCKVESLIAGSTRWPALVLQLIRQVSPTIAGQSIPDTKILLIWLYFTTKIL</sequence>
<feature type="region of interest" description="Disordered" evidence="1">
    <location>
        <begin position="15"/>
        <end position="53"/>
    </location>
</feature>
<keyword evidence="3" id="KW-1185">Reference proteome</keyword>